<reference evidence="2" key="1">
    <citation type="submission" date="2021-02" db="EMBL/GenBank/DDBJ databases">
        <authorList>
            <person name="Dougan E. K."/>
            <person name="Rhodes N."/>
            <person name="Thang M."/>
            <person name="Chan C."/>
        </authorList>
    </citation>
    <scope>NUCLEOTIDE SEQUENCE</scope>
</reference>
<dbReference type="AlphaFoldDB" id="A0A812TEZ0"/>
<feature type="chain" id="PRO_5032782179" evidence="1">
    <location>
        <begin position="23"/>
        <end position="143"/>
    </location>
</feature>
<dbReference type="EMBL" id="CAJNDS010002540">
    <property type="protein sequence ID" value="CAE7517983.1"/>
    <property type="molecule type" value="Genomic_DNA"/>
</dbReference>
<keyword evidence="1" id="KW-0732">Signal</keyword>
<gene>
    <name evidence="2" type="ORF">SNAT2548_LOCUS28987</name>
</gene>
<protein>
    <submittedName>
        <fullName evidence="2">Uncharacterized protein</fullName>
    </submittedName>
</protein>
<organism evidence="2 3">
    <name type="scientific">Symbiodinium natans</name>
    <dbReference type="NCBI Taxonomy" id="878477"/>
    <lineage>
        <taxon>Eukaryota</taxon>
        <taxon>Sar</taxon>
        <taxon>Alveolata</taxon>
        <taxon>Dinophyceae</taxon>
        <taxon>Suessiales</taxon>
        <taxon>Symbiodiniaceae</taxon>
        <taxon>Symbiodinium</taxon>
    </lineage>
</organism>
<feature type="signal peptide" evidence="1">
    <location>
        <begin position="1"/>
        <end position="22"/>
    </location>
</feature>
<accession>A0A812TEZ0</accession>
<comment type="caution">
    <text evidence="2">The sequence shown here is derived from an EMBL/GenBank/DDBJ whole genome shotgun (WGS) entry which is preliminary data.</text>
</comment>
<keyword evidence="3" id="KW-1185">Reference proteome</keyword>
<evidence type="ECO:0000313" key="3">
    <source>
        <dbReference type="Proteomes" id="UP000604046"/>
    </source>
</evidence>
<sequence>MAPRELLLWHLWLLLAVRPLAGWLDVDLMLRRNAFVAAFHSCARLPAMWTCSFPLTACSMEDGTTRPLCAVAPPPWQRFSAVAGYRDSCQKPSVTGRRSPAVPRHRVAVTLPLSSPGAFHCQALEGPNTSGLGPWGPDQNKTL</sequence>
<evidence type="ECO:0000313" key="2">
    <source>
        <dbReference type="EMBL" id="CAE7517983.1"/>
    </source>
</evidence>
<dbReference type="Proteomes" id="UP000604046">
    <property type="component" value="Unassembled WGS sequence"/>
</dbReference>
<name>A0A812TEZ0_9DINO</name>
<evidence type="ECO:0000256" key="1">
    <source>
        <dbReference type="SAM" id="SignalP"/>
    </source>
</evidence>
<proteinExistence type="predicted"/>